<name>A0A8H7DI81_9AGAR</name>
<protein>
    <submittedName>
        <fullName evidence="2">Dienelactone hydrolase endo-1,3,1,4-beta-D-glucanase</fullName>
    </submittedName>
</protein>
<comment type="caution">
    <text evidence="2">The sequence shown here is derived from an EMBL/GenBank/DDBJ whole genome shotgun (WGS) entry which is preliminary data.</text>
</comment>
<reference evidence="2" key="1">
    <citation type="submission" date="2020-05" db="EMBL/GenBank/DDBJ databases">
        <title>Mycena genomes resolve the evolution of fungal bioluminescence.</title>
        <authorList>
            <person name="Tsai I.J."/>
        </authorList>
    </citation>
    <scope>NUCLEOTIDE SEQUENCE</scope>
    <source>
        <strain evidence="2">160909Yilan</strain>
    </source>
</reference>
<organism evidence="2 3">
    <name type="scientific">Mycena sanguinolenta</name>
    <dbReference type="NCBI Taxonomy" id="230812"/>
    <lineage>
        <taxon>Eukaryota</taxon>
        <taxon>Fungi</taxon>
        <taxon>Dikarya</taxon>
        <taxon>Basidiomycota</taxon>
        <taxon>Agaricomycotina</taxon>
        <taxon>Agaricomycetes</taxon>
        <taxon>Agaricomycetidae</taxon>
        <taxon>Agaricales</taxon>
        <taxon>Marasmiineae</taxon>
        <taxon>Mycenaceae</taxon>
        <taxon>Mycena</taxon>
    </lineage>
</organism>
<keyword evidence="3" id="KW-1185">Reference proteome</keyword>
<gene>
    <name evidence="2" type="ORF">MSAN_00531600</name>
</gene>
<sequence length="155" mass="16478">MATWSNVQLFIVTHILHHLRQPNFTMSSLQTLSTASSTLFGALCILSGAPFVGIPFPSRAAVEYYRDKSAWMAASAFGNRITTTQAGYIGGGGRVLIGAGLIYPPTREATLLVNGAIVSWGTVRAIRGGRPLLPQFGMLVAVAWCLVLGRLADSA</sequence>
<proteinExistence type="predicted"/>
<dbReference type="GO" id="GO:0016787">
    <property type="term" value="F:hydrolase activity"/>
    <property type="evidence" value="ECO:0007669"/>
    <property type="project" value="UniProtKB-KW"/>
</dbReference>
<keyword evidence="2" id="KW-0378">Hydrolase</keyword>
<keyword evidence="1" id="KW-1133">Transmembrane helix</keyword>
<dbReference type="OrthoDB" id="2988756at2759"/>
<evidence type="ECO:0000256" key="1">
    <source>
        <dbReference type="SAM" id="Phobius"/>
    </source>
</evidence>
<dbReference type="Proteomes" id="UP000623467">
    <property type="component" value="Unassembled WGS sequence"/>
</dbReference>
<dbReference type="AlphaFoldDB" id="A0A8H7DI81"/>
<dbReference type="EMBL" id="JACAZH010000003">
    <property type="protein sequence ID" value="KAF7373228.1"/>
    <property type="molecule type" value="Genomic_DNA"/>
</dbReference>
<keyword evidence="1" id="KW-0812">Transmembrane</keyword>
<evidence type="ECO:0000313" key="2">
    <source>
        <dbReference type="EMBL" id="KAF7373228.1"/>
    </source>
</evidence>
<evidence type="ECO:0000313" key="3">
    <source>
        <dbReference type="Proteomes" id="UP000623467"/>
    </source>
</evidence>
<accession>A0A8H7DI81</accession>
<keyword evidence="1" id="KW-0472">Membrane</keyword>
<feature type="transmembrane region" description="Helical" evidence="1">
    <location>
        <begin position="35"/>
        <end position="56"/>
    </location>
</feature>